<dbReference type="AlphaFoldDB" id="A0AAD9VC42"/>
<sequence length="74" mass="8951">MKNDRFKLTQNRINLIYGLQIMTNHNGLNNDSLQARLLVMNTWKHFKGKFTFVPRRRRTQKFKTVTPPEFQQED</sequence>
<evidence type="ECO:0000313" key="1">
    <source>
        <dbReference type="EMBL" id="KAK2568879.1"/>
    </source>
</evidence>
<accession>A0AAD9VC42</accession>
<reference evidence="1" key="2">
    <citation type="journal article" date="2023" name="Science">
        <title>Genomic signatures of disease resistance in endangered staghorn corals.</title>
        <authorList>
            <person name="Vollmer S.V."/>
            <person name="Selwyn J.D."/>
            <person name="Despard B.A."/>
            <person name="Roesel C.L."/>
        </authorList>
    </citation>
    <scope>NUCLEOTIDE SEQUENCE</scope>
    <source>
        <strain evidence="1">K2</strain>
    </source>
</reference>
<gene>
    <name evidence="1" type="ORF">P5673_006943</name>
</gene>
<dbReference type="EMBL" id="JARQWQ010000011">
    <property type="protein sequence ID" value="KAK2568879.1"/>
    <property type="molecule type" value="Genomic_DNA"/>
</dbReference>
<evidence type="ECO:0000313" key="2">
    <source>
        <dbReference type="Proteomes" id="UP001249851"/>
    </source>
</evidence>
<name>A0AAD9VC42_ACRCE</name>
<organism evidence="1 2">
    <name type="scientific">Acropora cervicornis</name>
    <name type="common">Staghorn coral</name>
    <dbReference type="NCBI Taxonomy" id="6130"/>
    <lineage>
        <taxon>Eukaryota</taxon>
        <taxon>Metazoa</taxon>
        <taxon>Cnidaria</taxon>
        <taxon>Anthozoa</taxon>
        <taxon>Hexacorallia</taxon>
        <taxon>Scleractinia</taxon>
        <taxon>Astrocoeniina</taxon>
        <taxon>Acroporidae</taxon>
        <taxon>Acropora</taxon>
    </lineage>
</organism>
<reference evidence="1" key="1">
    <citation type="journal article" date="2023" name="G3 (Bethesda)">
        <title>Whole genome assembly and annotation of the endangered Caribbean coral Acropora cervicornis.</title>
        <authorList>
            <person name="Selwyn J.D."/>
            <person name="Vollmer S.V."/>
        </authorList>
    </citation>
    <scope>NUCLEOTIDE SEQUENCE</scope>
    <source>
        <strain evidence="1">K2</strain>
    </source>
</reference>
<protein>
    <submittedName>
        <fullName evidence="1">Uncharacterized protein</fullName>
    </submittedName>
</protein>
<comment type="caution">
    <text evidence="1">The sequence shown here is derived from an EMBL/GenBank/DDBJ whole genome shotgun (WGS) entry which is preliminary data.</text>
</comment>
<dbReference type="Proteomes" id="UP001249851">
    <property type="component" value="Unassembled WGS sequence"/>
</dbReference>
<keyword evidence="2" id="KW-1185">Reference proteome</keyword>
<proteinExistence type="predicted"/>